<proteinExistence type="predicted"/>
<dbReference type="Proteomes" id="UP000316759">
    <property type="component" value="Unassembled WGS sequence"/>
</dbReference>
<reference evidence="1 2" key="1">
    <citation type="submission" date="2019-04" db="EMBL/GenBank/DDBJ databases">
        <title>Annotation for the trematode Fasciola gigantica.</title>
        <authorList>
            <person name="Choi Y.-J."/>
        </authorList>
    </citation>
    <scope>NUCLEOTIDE SEQUENCE [LARGE SCALE GENOMIC DNA]</scope>
    <source>
        <strain evidence="1">Uganda_cow_1</strain>
    </source>
</reference>
<dbReference type="EMBL" id="SUNJ01013533">
    <property type="protein sequence ID" value="TPP57218.1"/>
    <property type="molecule type" value="Genomic_DNA"/>
</dbReference>
<keyword evidence="2" id="KW-1185">Reference proteome</keyword>
<evidence type="ECO:0000313" key="2">
    <source>
        <dbReference type="Proteomes" id="UP000316759"/>
    </source>
</evidence>
<protein>
    <submittedName>
        <fullName evidence="1">Uncharacterized protein</fullName>
    </submittedName>
</protein>
<accession>A0A504YFF3</accession>
<organism evidence="1 2">
    <name type="scientific">Fasciola gigantica</name>
    <name type="common">Giant liver fluke</name>
    <dbReference type="NCBI Taxonomy" id="46835"/>
    <lineage>
        <taxon>Eukaryota</taxon>
        <taxon>Metazoa</taxon>
        <taxon>Spiralia</taxon>
        <taxon>Lophotrochozoa</taxon>
        <taxon>Platyhelminthes</taxon>
        <taxon>Trematoda</taxon>
        <taxon>Digenea</taxon>
        <taxon>Plagiorchiida</taxon>
        <taxon>Echinostomata</taxon>
        <taxon>Echinostomatoidea</taxon>
        <taxon>Fasciolidae</taxon>
        <taxon>Fasciola</taxon>
    </lineage>
</organism>
<name>A0A504YFF3_FASGI</name>
<dbReference type="AlphaFoldDB" id="A0A504YFF3"/>
<sequence length="157" mass="17454">MVQCLPLVYIPEASLAKSQGCQDHLSLLLSNLLWTSKSAEEVVATTVRTTAAFLLGKLQKPYDWSRPIRVVLSAIDAARVALLLARKLKHELMSILPDLHLEHPKQLQLAVMELHACRSKSKTYLAIRDFGVWKLRPLPLSTPLVPPKTSPCSAVQL</sequence>
<gene>
    <name evidence="1" type="ORF">FGIG_05525</name>
</gene>
<comment type="caution">
    <text evidence="1">The sequence shown here is derived from an EMBL/GenBank/DDBJ whole genome shotgun (WGS) entry which is preliminary data.</text>
</comment>
<evidence type="ECO:0000313" key="1">
    <source>
        <dbReference type="EMBL" id="TPP57218.1"/>
    </source>
</evidence>